<reference evidence="2 3" key="1">
    <citation type="journal article" date="2011" name="Nature">
        <title>A high-resolution map of human evolutionary constraint using 29 mammals.</title>
        <authorList>
            <person name="Lindblad-Toh K."/>
            <person name="Garber M."/>
            <person name="Zuk O."/>
            <person name="Lin M.F."/>
            <person name="Parker B.J."/>
            <person name="Washietl S."/>
            <person name="Kheradpour P."/>
            <person name="Ernst J."/>
            <person name="Jordan G."/>
            <person name="Mauceli E."/>
            <person name="Ward L.D."/>
            <person name="Lowe C.B."/>
            <person name="Holloway A.K."/>
            <person name="Clamp M."/>
            <person name="Gnerre S."/>
            <person name="Alfoldi J."/>
            <person name="Beal K."/>
            <person name="Chang J."/>
            <person name="Clawson H."/>
            <person name="Cuff J."/>
            <person name="Di Palma F."/>
            <person name="Fitzgerald S."/>
            <person name="Flicek P."/>
            <person name="Guttman M."/>
            <person name="Hubisz M.J."/>
            <person name="Jaffe D.B."/>
            <person name="Jungreis I."/>
            <person name="Kent W.J."/>
            <person name="Kostka D."/>
            <person name="Lara M."/>
            <person name="Martins A.L."/>
            <person name="Massingham T."/>
            <person name="Moltke I."/>
            <person name="Raney B.J."/>
            <person name="Rasmussen M.D."/>
            <person name="Robinson J."/>
            <person name="Stark A."/>
            <person name="Vilella A.J."/>
            <person name="Wen J."/>
            <person name="Xie X."/>
            <person name="Zody M.C."/>
            <person name="Baldwin J."/>
            <person name="Bloom T."/>
            <person name="Chin C.W."/>
            <person name="Heiman D."/>
            <person name="Nicol R."/>
            <person name="Nusbaum C."/>
            <person name="Young S."/>
            <person name="Wilkinson J."/>
            <person name="Worley K.C."/>
            <person name="Kovar C.L."/>
            <person name="Muzny D.M."/>
            <person name="Gibbs R.A."/>
            <person name="Cree A."/>
            <person name="Dihn H.H."/>
            <person name="Fowler G."/>
            <person name="Jhangiani S."/>
            <person name="Joshi V."/>
            <person name="Lee S."/>
            <person name="Lewis L.R."/>
            <person name="Nazareth L.V."/>
            <person name="Okwuonu G."/>
            <person name="Santibanez J."/>
            <person name="Warren W.C."/>
            <person name="Mardis E.R."/>
            <person name="Weinstock G.M."/>
            <person name="Wilson R.K."/>
            <person name="Delehaunty K."/>
            <person name="Dooling D."/>
            <person name="Fronik C."/>
            <person name="Fulton L."/>
            <person name="Fulton B."/>
            <person name="Graves T."/>
            <person name="Minx P."/>
            <person name="Sodergren E."/>
            <person name="Birney E."/>
            <person name="Margulies E.H."/>
            <person name="Herrero J."/>
            <person name="Green E.D."/>
            <person name="Haussler D."/>
            <person name="Siepel A."/>
            <person name="Goldman N."/>
            <person name="Pollard K.S."/>
            <person name="Pedersen J.S."/>
            <person name="Lander E.S."/>
            <person name="Kellis M."/>
        </authorList>
    </citation>
    <scope>NUCLEOTIDE SEQUENCE [LARGE SCALE GENOMIC DNA]</scope>
    <source>
        <strain evidence="3">Thorbecke</strain>
    </source>
</reference>
<evidence type="ECO:0000313" key="3">
    <source>
        <dbReference type="Proteomes" id="UP000001811"/>
    </source>
</evidence>
<dbReference type="AlphaFoldDB" id="A0A5F9CMR2"/>
<proteinExistence type="predicted"/>
<dbReference type="GeneTree" id="ENSGT01130000278369"/>
<gene>
    <name evidence="2" type="primary">C10orf143</name>
</gene>
<sequence length="98" mass="10500">MEALALGRWRRRRQEELQLTSEAKRLCRRSEASAPERGCHQVGTGVLASGSTEDCPRPEGGQGRPSAVILQSGSRSAAQPCRRCIAGESGHFSHSGSP</sequence>
<dbReference type="Ensembl" id="ENSOCUT00000034718.1">
    <property type="protein sequence ID" value="ENSOCUP00000034805.1"/>
    <property type="gene ID" value="ENSOCUG00000033203.1"/>
</dbReference>
<dbReference type="Proteomes" id="UP000001811">
    <property type="component" value="Unplaced"/>
</dbReference>
<name>A0A5F9CMR2_RABIT</name>
<feature type="region of interest" description="Disordered" evidence="1">
    <location>
        <begin position="30"/>
        <end position="77"/>
    </location>
</feature>
<dbReference type="InParanoid" id="A0A5F9CMR2"/>
<evidence type="ECO:0000313" key="2">
    <source>
        <dbReference type="Ensembl" id="ENSOCUP00000034805.1"/>
    </source>
</evidence>
<protein>
    <submittedName>
        <fullName evidence="2">Chromosome 10 open reading frame 143</fullName>
    </submittedName>
</protein>
<organism evidence="2 3">
    <name type="scientific">Oryctolagus cuniculus</name>
    <name type="common">Rabbit</name>
    <dbReference type="NCBI Taxonomy" id="9986"/>
    <lineage>
        <taxon>Eukaryota</taxon>
        <taxon>Metazoa</taxon>
        <taxon>Chordata</taxon>
        <taxon>Craniata</taxon>
        <taxon>Vertebrata</taxon>
        <taxon>Euteleostomi</taxon>
        <taxon>Mammalia</taxon>
        <taxon>Eutheria</taxon>
        <taxon>Euarchontoglires</taxon>
        <taxon>Glires</taxon>
        <taxon>Lagomorpha</taxon>
        <taxon>Leporidae</taxon>
        <taxon>Oryctolagus</taxon>
    </lineage>
</organism>
<reference evidence="2" key="3">
    <citation type="submission" date="2025-09" db="UniProtKB">
        <authorList>
            <consortium name="Ensembl"/>
        </authorList>
    </citation>
    <scope>IDENTIFICATION</scope>
    <source>
        <strain evidence="2">Thorbecke</strain>
    </source>
</reference>
<evidence type="ECO:0000256" key="1">
    <source>
        <dbReference type="SAM" id="MobiDB-lite"/>
    </source>
</evidence>
<reference evidence="2" key="2">
    <citation type="submission" date="2025-08" db="UniProtKB">
        <authorList>
            <consortium name="Ensembl"/>
        </authorList>
    </citation>
    <scope>IDENTIFICATION</scope>
    <source>
        <strain evidence="2">Thorbecke</strain>
    </source>
</reference>
<keyword evidence="3" id="KW-1185">Reference proteome</keyword>
<dbReference type="Bgee" id="ENSOCUG00000033203">
    <property type="expression patterns" value="Expressed in skin of back and 18 other cell types or tissues"/>
</dbReference>
<accession>A0A5F9CMR2</accession>